<dbReference type="AlphaFoldDB" id="A0A2P2LLN1"/>
<dbReference type="EMBL" id="GGEC01038413">
    <property type="protein sequence ID" value="MBX18897.1"/>
    <property type="molecule type" value="Transcribed_RNA"/>
</dbReference>
<sequence length="117" mass="13490">MQQPSDKSSMLNHPSLLKSDKCISQNHTILYLKSELDNKKILVRLIFRHYFCKKKLGYNNVDRMTDAILNIAALVNYYPSLLFLNFQSPLSKWLPIAYGECNVLTDIVSHSLKSITQ</sequence>
<accession>A0A2P2LLN1</accession>
<protein>
    <submittedName>
        <fullName evidence="1">Uncharacterized protein</fullName>
    </submittedName>
</protein>
<organism evidence="1">
    <name type="scientific">Rhizophora mucronata</name>
    <name type="common">Asiatic mangrove</name>
    <dbReference type="NCBI Taxonomy" id="61149"/>
    <lineage>
        <taxon>Eukaryota</taxon>
        <taxon>Viridiplantae</taxon>
        <taxon>Streptophyta</taxon>
        <taxon>Embryophyta</taxon>
        <taxon>Tracheophyta</taxon>
        <taxon>Spermatophyta</taxon>
        <taxon>Magnoliopsida</taxon>
        <taxon>eudicotyledons</taxon>
        <taxon>Gunneridae</taxon>
        <taxon>Pentapetalae</taxon>
        <taxon>rosids</taxon>
        <taxon>fabids</taxon>
        <taxon>Malpighiales</taxon>
        <taxon>Rhizophoraceae</taxon>
        <taxon>Rhizophora</taxon>
    </lineage>
</organism>
<reference evidence="1" key="1">
    <citation type="submission" date="2018-02" db="EMBL/GenBank/DDBJ databases">
        <title>Rhizophora mucronata_Transcriptome.</title>
        <authorList>
            <person name="Meera S.P."/>
            <person name="Sreeshan A."/>
            <person name="Augustine A."/>
        </authorList>
    </citation>
    <scope>NUCLEOTIDE SEQUENCE</scope>
    <source>
        <tissue evidence="1">Leaf</tissue>
    </source>
</reference>
<dbReference type="EMBL" id="GGEC01038417">
    <property type="protein sequence ID" value="MBX18901.1"/>
    <property type="molecule type" value="Transcribed_RNA"/>
</dbReference>
<evidence type="ECO:0000313" key="1">
    <source>
        <dbReference type="EMBL" id="MBX18897.1"/>
    </source>
</evidence>
<proteinExistence type="predicted"/>
<name>A0A2P2LLN1_RHIMU</name>